<organism evidence="1 2">
    <name type="scientific">Acanthoscelides obtectus</name>
    <name type="common">Bean weevil</name>
    <name type="synonym">Bruchus obtectus</name>
    <dbReference type="NCBI Taxonomy" id="200917"/>
    <lineage>
        <taxon>Eukaryota</taxon>
        <taxon>Metazoa</taxon>
        <taxon>Ecdysozoa</taxon>
        <taxon>Arthropoda</taxon>
        <taxon>Hexapoda</taxon>
        <taxon>Insecta</taxon>
        <taxon>Pterygota</taxon>
        <taxon>Neoptera</taxon>
        <taxon>Endopterygota</taxon>
        <taxon>Coleoptera</taxon>
        <taxon>Polyphaga</taxon>
        <taxon>Cucujiformia</taxon>
        <taxon>Chrysomeloidea</taxon>
        <taxon>Chrysomelidae</taxon>
        <taxon>Bruchinae</taxon>
        <taxon>Bruchini</taxon>
        <taxon>Acanthoscelides</taxon>
    </lineage>
</organism>
<proteinExistence type="predicted"/>
<keyword evidence="2" id="KW-1185">Reference proteome</keyword>
<protein>
    <submittedName>
        <fullName evidence="1">Uncharacterized protein</fullName>
    </submittedName>
</protein>
<name>A0A9P0NTP9_ACAOB</name>
<sequence>MKLENGTAITSNRLRKHIATAMQVLSMSQNDRKQFSKFMGHTEKTHEEFYELPIDIYQTARVVKLLSMMEKGNPSEFEGKSLSEIQVNIDEYVDDNDKGWTTEEIKSLKEHFKSFISKGTYPCSSEIKEFGKSTNNTRSVAVIKSKIQHLIRLNLK</sequence>
<dbReference type="Proteomes" id="UP001152888">
    <property type="component" value="Unassembled WGS sequence"/>
</dbReference>
<evidence type="ECO:0000313" key="2">
    <source>
        <dbReference type="Proteomes" id="UP001152888"/>
    </source>
</evidence>
<gene>
    <name evidence="1" type="ORF">ACAOBT_LOCUS104</name>
</gene>
<accession>A0A9P0NTP9</accession>
<comment type="caution">
    <text evidence="1">The sequence shown here is derived from an EMBL/GenBank/DDBJ whole genome shotgun (WGS) entry which is preliminary data.</text>
</comment>
<evidence type="ECO:0000313" key="1">
    <source>
        <dbReference type="EMBL" id="CAH1953551.1"/>
    </source>
</evidence>
<dbReference type="OrthoDB" id="6742658at2759"/>
<dbReference type="PANTHER" id="PTHR33480">
    <property type="entry name" value="SET DOMAIN-CONTAINING PROTEIN-RELATED"/>
    <property type="match status" value="1"/>
</dbReference>
<reference evidence="1" key="1">
    <citation type="submission" date="2022-03" db="EMBL/GenBank/DDBJ databases">
        <authorList>
            <person name="Sayadi A."/>
        </authorList>
    </citation>
    <scope>NUCLEOTIDE SEQUENCE</scope>
</reference>
<dbReference type="AlphaFoldDB" id="A0A9P0NTP9"/>
<dbReference type="EMBL" id="CAKOFQ010006651">
    <property type="protein sequence ID" value="CAH1953551.1"/>
    <property type="molecule type" value="Genomic_DNA"/>
</dbReference>